<dbReference type="GO" id="GO:1901135">
    <property type="term" value="P:carbohydrate derivative metabolic process"/>
    <property type="evidence" value="ECO:0007669"/>
    <property type="project" value="UniProtKB-ARBA"/>
</dbReference>
<name>X0RYP3_9ZZZZ</name>
<evidence type="ECO:0008006" key="12">
    <source>
        <dbReference type="Google" id="ProtNLM"/>
    </source>
</evidence>
<keyword evidence="8" id="KW-0464">Manganese</keyword>
<evidence type="ECO:0000256" key="4">
    <source>
        <dbReference type="ARBA" id="ARBA00011738"/>
    </source>
</evidence>
<evidence type="ECO:0000256" key="7">
    <source>
        <dbReference type="ARBA" id="ARBA00023004"/>
    </source>
</evidence>
<evidence type="ECO:0000256" key="10">
    <source>
        <dbReference type="ARBA" id="ARBA00023277"/>
    </source>
</evidence>
<dbReference type="GO" id="GO:0016857">
    <property type="term" value="F:racemase and epimerase activity, acting on carbohydrates and derivatives"/>
    <property type="evidence" value="ECO:0007669"/>
    <property type="project" value="InterPro"/>
</dbReference>
<sequence length="206" mass="23548">MKKIAVSIHARENFYPEVIKDLDGLDYIHVDVADGKFADVKHTNLDTFRILKEIYNIPIIAHMMVVNPFDYIDKISKFLHIFTFHIEIKQNKWFIIDEIKKKGIKVGIAINPHTKISEIIPYLNAIDLVLVMCVHPGRSGQNFIPKSIDKVKRLISFKEDYSFEIEVDGGINLENAKRIDADILSSTSTILNSKSPNSVIQLLKQS</sequence>
<comment type="cofactor">
    <cofactor evidence="2">
        <name>Zn(2+)</name>
        <dbReference type="ChEBI" id="CHEBI:29105"/>
    </cofactor>
</comment>
<dbReference type="InterPro" id="IPR013785">
    <property type="entry name" value="Aldolase_TIM"/>
</dbReference>
<dbReference type="InterPro" id="IPR011060">
    <property type="entry name" value="RibuloseP-bd_barrel"/>
</dbReference>
<evidence type="ECO:0000256" key="1">
    <source>
        <dbReference type="ARBA" id="ARBA00001936"/>
    </source>
</evidence>
<evidence type="ECO:0000256" key="9">
    <source>
        <dbReference type="ARBA" id="ARBA00023235"/>
    </source>
</evidence>
<dbReference type="SUPFAM" id="SSF51366">
    <property type="entry name" value="Ribulose-phoshate binding barrel"/>
    <property type="match status" value="1"/>
</dbReference>
<dbReference type="GO" id="GO:0005975">
    <property type="term" value="P:carbohydrate metabolic process"/>
    <property type="evidence" value="ECO:0007669"/>
    <property type="project" value="InterPro"/>
</dbReference>
<comment type="cofactor">
    <cofactor evidence="1">
        <name>Mn(2+)</name>
        <dbReference type="ChEBI" id="CHEBI:29035"/>
    </cofactor>
</comment>
<evidence type="ECO:0000256" key="6">
    <source>
        <dbReference type="ARBA" id="ARBA00022833"/>
    </source>
</evidence>
<comment type="subunit">
    <text evidence="4">Homodimer.</text>
</comment>
<dbReference type="Gene3D" id="3.20.20.70">
    <property type="entry name" value="Aldolase class I"/>
    <property type="match status" value="1"/>
</dbReference>
<evidence type="ECO:0000256" key="8">
    <source>
        <dbReference type="ARBA" id="ARBA00023211"/>
    </source>
</evidence>
<dbReference type="FunFam" id="3.20.20.70:FF:000191">
    <property type="entry name" value="ribulose-phosphate 3-epimerase isoform X2"/>
    <property type="match status" value="1"/>
</dbReference>
<gene>
    <name evidence="11" type="ORF">S01H1_07419</name>
</gene>
<dbReference type="GO" id="GO:0046872">
    <property type="term" value="F:metal ion binding"/>
    <property type="evidence" value="ECO:0007669"/>
    <property type="project" value="UniProtKB-KW"/>
</dbReference>
<dbReference type="GO" id="GO:0046496">
    <property type="term" value="P:nicotinamide nucleotide metabolic process"/>
    <property type="evidence" value="ECO:0007669"/>
    <property type="project" value="UniProtKB-ARBA"/>
</dbReference>
<dbReference type="GO" id="GO:0006163">
    <property type="term" value="P:purine nucleotide metabolic process"/>
    <property type="evidence" value="ECO:0007669"/>
    <property type="project" value="UniProtKB-ARBA"/>
</dbReference>
<keyword evidence="9" id="KW-0413">Isomerase</keyword>
<organism evidence="11">
    <name type="scientific">marine sediment metagenome</name>
    <dbReference type="NCBI Taxonomy" id="412755"/>
    <lineage>
        <taxon>unclassified sequences</taxon>
        <taxon>metagenomes</taxon>
        <taxon>ecological metagenomes</taxon>
    </lineage>
</organism>
<dbReference type="CDD" id="cd00429">
    <property type="entry name" value="RPE"/>
    <property type="match status" value="1"/>
</dbReference>
<keyword evidence="5" id="KW-0479">Metal-binding</keyword>
<evidence type="ECO:0000256" key="5">
    <source>
        <dbReference type="ARBA" id="ARBA00022723"/>
    </source>
</evidence>
<evidence type="ECO:0000256" key="3">
    <source>
        <dbReference type="ARBA" id="ARBA00001954"/>
    </source>
</evidence>
<dbReference type="EMBL" id="BARS01003826">
    <property type="protein sequence ID" value="GAF68872.1"/>
    <property type="molecule type" value="Genomic_DNA"/>
</dbReference>
<comment type="caution">
    <text evidence="11">The sequence shown here is derived from an EMBL/GenBank/DDBJ whole genome shotgun (WGS) entry which is preliminary data.</text>
</comment>
<dbReference type="AlphaFoldDB" id="X0RYP3"/>
<evidence type="ECO:0000256" key="2">
    <source>
        <dbReference type="ARBA" id="ARBA00001947"/>
    </source>
</evidence>
<comment type="cofactor">
    <cofactor evidence="3">
        <name>Fe(2+)</name>
        <dbReference type="ChEBI" id="CHEBI:29033"/>
    </cofactor>
</comment>
<keyword evidence="10" id="KW-0119">Carbohydrate metabolism</keyword>
<dbReference type="PANTHER" id="PTHR11749">
    <property type="entry name" value="RIBULOSE-5-PHOSPHATE-3-EPIMERASE"/>
    <property type="match status" value="1"/>
</dbReference>
<accession>X0RYP3</accession>
<proteinExistence type="predicted"/>
<dbReference type="Pfam" id="PF00834">
    <property type="entry name" value="Ribul_P_3_epim"/>
    <property type="match status" value="1"/>
</dbReference>
<keyword evidence="7" id="KW-0408">Iron</keyword>
<dbReference type="InterPro" id="IPR000056">
    <property type="entry name" value="Ribul_P_3_epim-like"/>
</dbReference>
<reference evidence="11" key="1">
    <citation type="journal article" date="2014" name="Front. Microbiol.">
        <title>High frequency of phylogenetically diverse reductive dehalogenase-homologous genes in deep subseafloor sedimentary metagenomes.</title>
        <authorList>
            <person name="Kawai M."/>
            <person name="Futagami T."/>
            <person name="Toyoda A."/>
            <person name="Takaki Y."/>
            <person name="Nishi S."/>
            <person name="Hori S."/>
            <person name="Arai W."/>
            <person name="Tsubouchi T."/>
            <person name="Morono Y."/>
            <person name="Uchiyama I."/>
            <person name="Ito T."/>
            <person name="Fujiyama A."/>
            <person name="Inagaki F."/>
            <person name="Takami H."/>
        </authorList>
    </citation>
    <scope>NUCLEOTIDE SEQUENCE</scope>
    <source>
        <strain evidence="11">Expedition CK06-06</strain>
    </source>
</reference>
<keyword evidence="6" id="KW-0862">Zinc</keyword>
<evidence type="ECO:0000313" key="11">
    <source>
        <dbReference type="EMBL" id="GAF68872.1"/>
    </source>
</evidence>
<protein>
    <recommendedName>
        <fullName evidence="12">Ribulose-phosphate 3-epimerase</fullName>
    </recommendedName>
</protein>
<dbReference type="GO" id="GO:0006091">
    <property type="term" value="P:generation of precursor metabolites and energy"/>
    <property type="evidence" value="ECO:0007669"/>
    <property type="project" value="UniProtKB-ARBA"/>
</dbReference>